<evidence type="ECO:0000313" key="4">
    <source>
        <dbReference type="Proteomes" id="UP000008895"/>
    </source>
</evidence>
<feature type="domain" description="Ig-like" evidence="2">
    <location>
        <begin position="1563"/>
        <end position="1643"/>
    </location>
</feature>
<evidence type="ECO:0000256" key="1">
    <source>
        <dbReference type="SAM" id="SignalP"/>
    </source>
</evidence>
<dbReference type="HOGENOM" id="CLU_001206_0_0_10"/>
<name>F9YRA2_CAPCC</name>
<dbReference type="KEGG" id="ccm:Ccan_03380"/>
<evidence type="ECO:0000313" key="3">
    <source>
        <dbReference type="EMBL" id="AEK22460.1"/>
    </source>
</evidence>
<dbReference type="eggNOG" id="COG1361">
    <property type="taxonomic scope" value="Bacteria"/>
</dbReference>
<accession>F9YRA2</accession>
<protein>
    <recommendedName>
        <fullName evidence="2">Ig-like domain-containing protein</fullName>
    </recommendedName>
</protein>
<reference evidence="3 4" key="1">
    <citation type="journal article" date="2011" name="J. Bacteriol.">
        <title>Complete genome sequence of the dog commensal and human pathogen Capnocytophaga canimorsus strain 5.</title>
        <authorList>
            <person name="Manfredi P."/>
            <person name="Pagni M."/>
            <person name="Cornelis G.R."/>
        </authorList>
    </citation>
    <scope>NUCLEOTIDE SEQUENCE [LARGE SCALE GENOMIC DNA]</scope>
    <source>
        <strain evidence="4">5</strain>
    </source>
</reference>
<keyword evidence="4" id="KW-1185">Reference proteome</keyword>
<proteinExistence type="predicted"/>
<dbReference type="InterPro" id="IPR044023">
    <property type="entry name" value="Ig_7"/>
</dbReference>
<organism evidence="3 4">
    <name type="scientific">Capnocytophaga canimorsus (strain 5)</name>
    <dbReference type="NCBI Taxonomy" id="860228"/>
    <lineage>
        <taxon>Bacteria</taxon>
        <taxon>Pseudomonadati</taxon>
        <taxon>Bacteroidota</taxon>
        <taxon>Flavobacteriia</taxon>
        <taxon>Flavobacteriales</taxon>
        <taxon>Flavobacteriaceae</taxon>
        <taxon>Capnocytophaga</taxon>
    </lineage>
</organism>
<dbReference type="RefSeq" id="WP_013996455.1">
    <property type="nucleotide sequence ID" value="NC_015846.1"/>
</dbReference>
<dbReference type="eggNOG" id="COG2304">
    <property type="taxonomic scope" value="Bacteria"/>
</dbReference>
<dbReference type="OrthoDB" id="601690at2"/>
<feature type="signal peptide" evidence="1">
    <location>
        <begin position="1"/>
        <end position="23"/>
    </location>
</feature>
<dbReference type="Proteomes" id="UP000008895">
    <property type="component" value="Chromosome"/>
</dbReference>
<keyword evidence="1" id="KW-0732">Signal</keyword>
<dbReference type="EMBL" id="CP002113">
    <property type="protein sequence ID" value="AEK22460.1"/>
    <property type="molecule type" value="Genomic_DNA"/>
</dbReference>
<dbReference type="STRING" id="860228.Ccan_03380"/>
<sequence length="2450" mass="267835">MRLLLTRLLFSLMLIATFNKAKAQCNPHDLKVLESTRISFADEVTKGSSAEIFVVVHSADAQYKATDENGMVYNAIPSATYPSTLSINVGVINAPRTFTITALKGNCEYELPDVVTIGAQESARLSLRKIDEYCQHQGAVMYQVIGNGENPADYEYTWQMPNGTWSLPLDPTGVSSLSAGNYRFKATHKTDPAKTFEAAIDIISRVQPIVFDLETYGQVCDDKATIEVKVTSGLYPLYFSLYRAKNDGTFDLVRPSQTSPFFRDIERNDAQGNTYQVRVNDFCGGAAGFGNATTKSITIGRFERFAFNQIQGPGRTGNIGVQIQSIWGCDTDKMSITPSWEANFNPQKVLWDDSSIYPMTFNFTLTSPSGIVYPVTFTYNNKTELFEGLILARYRNGVGPWYFALKDNSTLRFPKEEGNWRVTNNSYTLCGQTYPLPDFDKYVGGMQHYMEQYVDLILDRDACGRPYLAARDKWYEFKDSYLVLEEYPNCYNPAEDGFVKNPRFGNGWVKGPFAYLRHDSGLVVVSKDKICLGTYKMKFVNQCGNEVVRTRILTDPLVVLPEKIDDGLRINIHESCSSDKIGLRIRTGYESLFMQEVKLLSFDGDATQLPADVQIGQTLPEHYRIANAIYYLPDTPVGRYVFEATVADNTCSVTMKESVEVRPEPTVTYTLQPDGCNYKLVPSATRVRLNDNVTYVLQWYDPIQGIWTAAEKQTYHNNKFSFITEDRFYRYITVPLNGNYRSSGKFRIVRAVFTKKDDGILECLDTNNAQEFEIPGPTDPEKKIKIKQILGIRCASNTYQVAVIAEGGKPPFTYSITNIGGTSQNISSDDDNMFFNITPADGNTSYVFRVEDACGEADADAVTPAQFSANFKILANQPNYCTGVKGILSVPNIHPKITYRWYRADNPSATLSTSNVLKIDALSVDDFNNDYKVDISSTFAQTDVATCLNKTLSYRFIEGNSAIEDISSKGVDKQMCALQTENLNLNLKQELFPSVTTDGGIMEINGSIQIPHPYDVNLYKYVGSTLTVTYTIKNECGLSATATSTLTLNKQHPRLYSERDVPHFTKCSGTVTSVAELETFIKGKYLLNPSVVFQWFANSDMTTPLTFPITANKAVYFRLSVPGLYCESAKPHTLNINFFNDPTGGRTAHIEVCEGTNVSDMIKYILVPALAIHNSLRHNLKIYSYDRATGLRTPLHGDYLMLDPSLELQYRYEVDGCTSADYYPFSYTLIKGPQVENRLKLYVCSGEEITGAMAYAKLREKYPNATTIDIRLTDGNYYIKDSSNEKLERYVSYSYTLQETNICRSLRAYLWFEDAEKTQKPAQANLTLCTGATLSEVKGALPGNNVHIYKDDVLVTDLTEPISAMATYRYTNTNANQCESDKSTVLITLQPLTTIVGNTDILLCETEAINQTITLGGTFSGMGTPTGLPMGITASFAANEITLSGVPTVVGTYTYSIPLTGTCGTHSVVTATIRVKAKPQKPIIVEHTPATCTSVQMLKISNYNPLATYHNLPAGSSIDNQGVIVGLTDATSTYPGIIAQVEGCESEPSDTFTILAKLPTADAPSVTNQTLCSSTDTATFVATPTAGHTLRWYDTATSPTHLTATPTVSRNVTVKTIVTKYVSQVNAEGCESGRVAVTITVTPRLTITAPTIALCQTAVFTLQGQPNETVTYTLSNGTSGNITLNATGQGTVQVTDATQDITITATDNCGTVTATAMLQAYCSTKPLPQFPTTNNAVKVMNDVTVTRLSMTVPHNLYYAATNLTICGVHTHFPANYLHLKATPTAPHTVTYTFDKPVNDVEVWVMVMGNYGDARDEVDFTTNGGATTLKLLSGCADLATITGTKVIGYSGGGLINVAVRVSAAQPFTQLTLTDPLINDSGRGHGSLIEICPESVRAAQPLEVTQHPKNHTVCQGESVTFTSVPRVLGQSTAIINYTWQSSTNGTTWTDIAGAKGSVTSSNTVSYTTTATTALTGMRYRVIYDYTEGCKTYSAISQVATVTVKALPTPTINVVTATCGNSGSVTITNYDAANTYTFSDAAITRTGATITGFAFGTTYTMTVSNGTCTETTSFVVNTTCTIDAVDDPLIEVDALSTHRTSAISILDNDVLGTLSATTANVTITQLSTTDARVNIDPATGKIRLTNSTVPTGIYTITYRICEEVNDTPCDTATITVKVRNIKAENDVVSYIAGVIADNILYNDTYNNKEAFDYYNDLKITITSPLPSGVTVEPGGDFKITESVRSGVYTFTYQICSEVLPDVCDSATVTLTVRNIISAYDDNDGDNLIGYSVVPNNTIDIFENDRLNSHFVTSQTVTISSHTALPTGVTIDANGIVTIGNDTPTGVHSFTYVLCEKDVTPSICDSAKVLFTVKNINADNDDFEVSAGGNTGSVLNNDKYDGEFLSSTTSVTLTPIGTLPSGISLDPITGIVRVASGTPSGNYSFNYKRRMERP</sequence>
<dbReference type="Pfam" id="PF19081">
    <property type="entry name" value="Ig_7"/>
    <property type="match status" value="1"/>
</dbReference>
<gene>
    <name evidence="3" type="ordered locus">Ccan_03380</name>
</gene>
<evidence type="ECO:0000259" key="2">
    <source>
        <dbReference type="Pfam" id="PF19081"/>
    </source>
</evidence>
<dbReference type="eggNOG" id="COG3210">
    <property type="taxonomic scope" value="Bacteria"/>
</dbReference>
<feature type="chain" id="PRO_5003392327" description="Ig-like domain-containing protein" evidence="1">
    <location>
        <begin position="24"/>
        <end position="2450"/>
    </location>
</feature>